<proteinExistence type="predicted"/>
<keyword evidence="2" id="KW-1185">Reference proteome</keyword>
<dbReference type="AlphaFoldDB" id="A0A2A6CR28"/>
<dbReference type="Proteomes" id="UP000005239">
    <property type="component" value="Unassembled WGS sequence"/>
</dbReference>
<protein>
    <submittedName>
        <fullName evidence="1">Uncharacterized protein</fullName>
    </submittedName>
</protein>
<name>A0A2A6CR28_PRIPA</name>
<gene>
    <name evidence="1" type="primary">WBGene00276132</name>
</gene>
<dbReference type="EnsemblMetazoa" id="PPA37763.1">
    <property type="protein sequence ID" value="PPA37763.1"/>
    <property type="gene ID" value="WBGene00276132"/>
</dbReference>
<reference evidence="1" key="2">
    <citation type="submission" date="2022-06" db="UniProtKB">
        <authorList>
            <consortium name="EnsemblMetazoa"/>
        </authorList>
    </citation>
    <scope>IDENTIFICATION</scope>
    <source>
        <strain evidence="1">PS312</strain>
    </source>
</reference>
<evidence type="ECO:0000313" key="1">
    <source>
        <dbReference type="EnsemblMetazoa" id="PPA37763.1"/>
    </source>
</evidence>
<sequence length="317" mass="35901">MSFLSSMHTLPLPLMTQPHPIPPLQALSSYVQTILFPRSAFSAKMRQFSLLLLICNFPLASLIKCINNIRIAPKPMKNPLTIVRCPSSSHVCFKSRTKFDGSYEYLNEDAVGCMSKKKVIELLTDPGMGDLLSAPDDIESALESSSFEINFEFLDYHFCTREFYTIMIIDLSSLYHLNAHCFSCPSSSFPSFCPISELSPWTIQQFHKSLVSRQQTLSPFQNVQSDQVIFANRGCDEKNMCERLKWVGREVVQLLPQLTLFTSYSFCFDAMNQSICCCDRDNCNTGLWMEPMKRPLTSSPSASYQIVTSLALILLLL</sequence>
<accession>A0A2A6CR28</accession>
<accession>A0A8R1UV11</accession>
<organism evidence="1 2">
    <name type="scientific">Pristionchus pacificus</name>
    <name type="common">Parasitic nematode worm</name>
    <dbReference type="NCBI Taxonomy" id="54126"/>
    <lineage>
        <taxon>Eukaryota</taxon>
        <taxon>Metazoa</taxon>
        <taxon>Ecdysozoa</taxon>
        <taxon>Nematoda</taxon>
        <taxon>Chromadorea</taxon>
        <taxon>Rhabditida</taxon>
        <taxon>Rhabditina</taxon>
        <taxon>Diplogasteromorpha</taxon>
        <taxon>Diplogasteroidea</taxon>
        <taxon>Neodiplogasteridae</taxon>
        <taxon>Pristionchus</taxon>
    </lineage>
</organism>
<evidence type="ECO:0000313" key="2">
    <source>
        <dbReference type="Proteomes" id="UP000005239"/>
    </source>
</evidence>
<reference evidence="2" key="1">
    <citation type="journal article" date="2008" name="Nat. Genet.">
        <title>The Pristionchus pacificus genome provides a unique perspective on nematode lifestyle and parasitism.</title>
        <authorList>
            <person name="Dieterich C."/>
            <person name="Clifton S.W."/>
            <person name="Schuster L.N."/>
            <person name="Chinwalla A."/>
            <person name="Delehaunty K."/>
            <person name="Dinkelacker I."/>
            <person name="Fulton L."/>
            <person name="Fulton R."/>
            <person name="Godfrey J."/>
            <person name="Minx P."/>
            <person name="Mitreva M."/>
            <person name="Roeseler W."/>
            <person name="Tian H."/>
            <person name="Witte H."/>
            <person name="Yang S.P."/>
            <person name="Wilson R.K."/>
            <person name="Sommer R.J."/>
        </authorList>
    </citation>
    <scope>NUCLEOTIDE SEQUENCE [LARGE SCALE GENOMIC DNA]</scope>
    <source>
        <strain evidence="2">PS312</strain>
    </source>
</reference>